<evidence type="ECO:0000256" key="1">
    <source>
        <dbReference type="SAM" id="MobiDB-lite"/>
    </source>
</evidence>
<reference evidence="4" key="2">
    <citation type="submission" date="2012-11" db="EMBL/GenBank/DDBJ databases">
        <authorList>
            <person name="Kuo A."/>
            <person name="Curtis B.A."/>
            <person name="Tanifuji G."/>
            <person name="Burki F."/>
            <person name="Gruber A."/>
            <person name="Irimia M."/>
            <person name="Maruyama S."/>
            <person name="Arias M.C."/>
            <person name="Ball S.G."/>
            <person name="Gile G.H."/>
            <person name="Hirakawa Y."/>
            <person name="Hopkins J.F."/>
            <person name="Rensing S.A."/>
            <person name="Schmutz J."/>
            <person name="Symeonidi A."/>
            <person name="Elias M."/>
            <person name="Eveleigh R.J."/>
            <person name="Herman E.K."/>
            <person name="Klute M.J."/>
            <person name="Nakayama T."/>
            <person name="Obornik M."/>
            <person name="Reyes-Prieto A."/>
            <person name="Armbrust E.V."/>
            <person name="Aves S.J."/>
            <person name="Beiko R.G."/>
            <person name="Coutinho P."/>
            <person name="Dacks J.B."/>
            <person name="Durnford D.G."/>
            <person name="Fast N.M."/>
            <person name="Green B.R."/>
            <person name="Grisdale C."/>
            <person name="Hempe F."/>
            <person name="Henrissat B."/>
            <person name="Hoppner M.P."/>
            <person name="Ishida K.-I."/>
            <person name="Kim E."/>
            <person name="Koreny L."/>
            <person name="Kroth P.G."/>
            <person name="Liu Y."/>
            <person name="Malik S.-B."/>
            <person name="Maier U.G."/>
            <person name="McRose D."/>
            <person name="Mock T."/>
            <person name="Neilson J.A."/>
            <person name="Onodera N.T."/>
            <person name="Poole A.M."/>
            <person name="Pritham E.J."/>
            <person name="Richards T.A."/>
            <person name="Rocap G."/>
            <person name="Roy S.W."/>
            <person name="Sarai C."/>
            <person name="Schaack S."/>
            <person name="Shirato S."/>
            <person name="Slamovits C.H."/>
            <person name="Spencer D.F."/>
            <person name="Suzuki S."/>
            <person name="Worden A.Z."/>
            <person name="Zauner S."/>
            <person name="Barry K."/>
            <person name="Bell C."/>
            <person name="Bharti A.K."/>
            <person name="Crow J.A."/>
            <person name="Grimwood J."/>
            <person name="Kramer R."/>
            <person name="Lindquist E."/>
            <person name="Lucas S."/>
            <person name="Salamov A."/>
            <person name="McFadden G.I."/>
            <person name="Lane C.E."/>
            <person name="Keeling P.J."/>
            <person name="Gray M.W."/>
            <person name="Grigoriev I.V."/>
            <person name="Archibald J.M."/>
        </authorList>
    </citation>
    <scope>NUCLEOTIDE SEQUENCE</scope>
    <source>
        <strain evidence="4">CCMP2712</strain>
    </source>
</reference>
<dbReference type="EnsemblProtists" id="EKX45889">
    <property type="protein sequence ID" value="EKX45889"/>
    <property type="gene ID" value="GUITHDRAFT_152595"/>
</dbReference>
<feature type="region of interest" description="Disordered" evidence="1">
    <location>
        <begin position="134"/>
        <end position="155"/>
    </location>
</feature>
<feature type="region of interest" description="Disordered" evidence="1">
    <location>
        <begin position="1"/>
        <end position="26"/>
    </location>
</feature>
<reference evidence="2 4" key="1">
    <citation type="journal article" date="2012" name="Nature">
        <title>Algal genomes reveal evolutionary mosaicism and the fate of nucleomorphs.</title>
        <authorList>
            <consortium name="DOE Joint Genome Institute"/>
            <person name="Curtis B.A."/>
            <person name="Tanifuji G."/>
            <person name="Burki F."/>
            <person name="Gruber A."/>
            <person name="Irimia M."/>
            <person name="Maruyama S."/>
            <person name="Arias M.C."/>
            <person name="Ball S.G."/>
            <person name="Gile G.H."/>
            <person name="Hirakawa Y."/>
            <person name="Hopkins J.F."/>
            <person name="Kuo A."/>
            <person name="Rensing S.A."/>
            <person name="Schmutz J."/>
            <person name="Symeonidi A."/>
            <person name="Elias M."/>
            <person name="Eveleigh R.J."/>
            <person name="Herman E.K."/>
            <person name="Klute M.J."/>
            <person name="Nakayama T."/>
            <person name="Obornik M."/>
            <person name="Reyes-Prieto A."/>
            <person name="Armbrust E.V."/>
            <person name="Aves S.J."/>
            <person name="Beiko R.G."/>
            <person name="Coutinho P."/>
            <person name="Dacks J.B."/>
            <person name="Durnford D.G."/>
            <person name="Fast N.M."/>
            <person name="Green B.R."/>
            <person name="Grisdale C.J."/>
            <person name="Hempel F."/>
            <person name="Henrissat B."/>
            <person name="Hoppner M.P."/>
            <person name="Ishida K."/>
            <person name="Kim E."/>
            <person name="Koreny L."/>
            <person name="Kroth P.G."/>
            <person name="Liu Y."/>
            <person name="Malik S.B."/>
            <person name="Maier U.G."/>
            <person name="McRose D."/>
            <person name="Mock T."/>
            <person name="Neilson J.A."/>
            <person name="Onodera N.T."/>
            <person name="Poole A.M."/>
            <person name="Pritham E.J."/>
            <person name="Richards T.A."/>
            <person name="Rocap G."/>
            <person name="Roy S.W."/>
            <person name="Sarai C."/>
            <person name="Schaack S."/>
            <person name="Shirato S."/>
            <person name="Slamovits C.H."/>
            <person name="Spencer D.F."/>
            <person name="Suzuki S."/>
            <person name="Worden A.Z."/>
            <person name="Zauner S."/>
            <person name="Barry K."/>
            <person name="Bell C."/>
            <person name="Bharti A.K."/>
            <person name="Crow J.A."/>
            <person name="Grimwood J."/>
            <person name="Kramer R."/>
            <person name="Lindquist E."/>
            <person name="Lucas S."/>
            <person name="Salamov A."/>
            <person name="McFadden G.I."/>
            <person name="Lane C.E."/>
            <person name="Keeling P.J."/>
            <person name="Gray M.W."/>
            <person name="Grigoriev I.V."/>
            <person name="Archibald J.M."/>
        </authorList>
    </citation>
    <scope>NUCLEOTIDE SEQUENCE</scope>
    <source>
        <strain evidence="2 4">CCMP2712</strain>
    </source>
</reference>
<dbReference type="KEGG" id="gtt:GUITHDRAFT_152595"/>
<gene>
    <name evidence="2" type="ORF">GUITHDRAFT_152595</name>
</gene>
<dbReference type="GeneID" id="17302474"/>
<keyword evidence="4" id="KW-1185">Reference proteome</keyword>
<protein>
    <submittedName>
        <fullName evidence="2 3">Uncharacterized protein</fullName>
    </submittedName>
</protein>
<dbReference type="AlphaFoldDB" id="L1JCP3"/>
<accession>L1JCP3</accession>
<dbReference type="PaxDb" id="55529-EKX45889"/>
<dbReference type="RefSeq" id="XP_005832869.1">
    <property type="nucleotide sequence ID" value="XM_005832812.1"/>
</dbReference>
<dbReference type="Proteomes" id="UP000011087">
    <property type="component" value="Unassembled WGS sequence"/>
</dbReference>
<sequence>MQSGHFSKTMPNLRSNPEPFAGDDHYRPSNDIFEECCCGNSISPSSTSSKQSTLSLSPTAHFAPSGIFLIDEKSRMKDAMNGDVIMTELPTLIEEESPLSSTQNQTSPRNFLSTASFQRSMKVTAKEFSKISTCAPPPTKYRRSAKDKRNRSCSTSRRVFNAMQGFNISMTLSKQRKDMFKRTTSMP</sequence>
<name>L1JCP3_GUITC</name>
<evidence type="ECO:0000313" key="2">
    <source>
        <dbReference type="EMBL" id="EKX45889.1"/>
    </source>
</evidence>
<organism evidence="2">
    <name type="scientific">Guillardia theta (strain CCMP2712)</name>
    <name type="common">Cryptophyte</name>
    <dbReference type="NCBI Taxonomy" id="905079"/>
    <lineage>
        <taxon>Eukaryota</taxon>
        <taxon>Cryptophyceae</taxon>
        <taxon>Pyrenomonadales</taxon>
        <taxon>Geminigeraceae</taxon>
        <taxon>Guillardia</taxon>
    </lineage>
</organism>
<feature type="compositionally biased region" description="Basic residues" evidence="1">
    <location>
        <begin position="140"/>
        <end position="151"/>
    </location>
</feature>
<feature type="compositionally biased region" description="Polar residues" evidence="1">
    <location>
        <begin position="1"/>
        <end position="15"/>
    </location>
</feature>
<dbReference type="EMBL" id="JH992997">
    <property type="protein sequence ID" value="EKX45889.1"/>
    <property type="molecule type" value="Genomic_DNA"/>
</dbReference>
<evidence type="ECO:0000313" key="4">
    <source>
        <dbReference type="Proteomes" id="UP000011087"/>
    </source>
</evidence>
<proteinExistence type="predicted"/>
<reference evidence="3" key="3">
    <citation type="submission" date="2016-03" db="UniProtKB">
        <authorList>
            <consortium name="EnsemblProtists"/>
        </authorList>
    </citation>
    <scope>IDENTIFICATION</scope>
</reference>
<evidence type="ECO:0000313" key="3">
    <source>
        <dbReference type="EnsemblProtists" id="EKX45889"/>
    </source>
</evidence>
<dbReference type="HOGENOM" id="CLU_1450251_0_0_1"/>